<dbReference type="SUPFAM" id="SSF50800">
    <property type="entry name" value="PK beta-barrel domain-like"/>
    <property type="match status" value="1"/>
</dbReference>
<dbReference type="InterPro" id="IPR052353">
    <property type="entry name" value="Benzoxazolinone_Detox_Enz"/>
</dbReference>
<dbReference type="PROSITE" id="PS51340">
    <property type="entry name" value="MOSC"/>
    <property type="match status" value="1"/>
</dbReference>
<feature type="region of interest" description="Disordered" evidence="1">
    <location>
        <begin position="36"/>
        <end position="61"/>
    </location>
</feature>
<dbReference type="GO" id="GO:0003824">
    <property type="term" value="F:catalytic activity"/>
    <property type="evidence" value="ECO:0007669"/>
    <property type="project" value="InterPro"/>
</dbReference>
<dbReference type="InterPro" id="IPR011037">
    <property type="entry name" value="Pyrv_Knase-like_insert_dom_sf"/>
</dbReference>
<feature type="domain" description="MOSC" evidence="2">
    <location>
        <begin position="36"/>
        <end position="170"/>
    </location>
</feature>
<protein>
    <submittedName>
        <fullName evidence="3">MOSC domain-containing protein YiiM</fullName>
    </submittedName>
</protein>
<dbReference type="Proteomes" id="UP000523007">
    <property type="component" value="Unassembled WGS sequence"/>
</dbReference>
<dbReference type="EMBL" id="JACHJT010000001">
    <property type="protein sequence ID" value="MBB4930305.1"/>
    <property type="molecule type" value="Genomic_DNA"/>
</dbReference>
<dbReference type="AlphaFoldDB" id="A0A7W7REE7"/>
<dbReference type="GO" id="GO:0030151">
    <property type="term" value="F:molybdenum ion binding"/>
    <property type="evidence" value="ECO:0007669"/>
    <property type="project" value="InterPro"/>
</dbReference>
<gene>
    <name evidence="3" type="ORF">F4561_001125</name>
</gene>
<keyword evidence="4" id="KW-1185">Reference proteome</keyword>
<dbReference type="PANTHER" id="PTHR30212:SF2">
    <property type="entry name" value="PROTEIN YIIM"/>
    <property type="match status" value="1"/>
</dbReference>
<proteinExistence type="predicted"/>
<name>A0A7W7REE7_9ACTN</name>
<dbReference type="RefSeq" id="WP_312885156.1">
    <property type="nucleotide sequence ID" value="NZ_JACHJT010000001.1"/>
</dbReference>
<dbReference type="GO" id="GO:0030170">
    <property type="term" value="F:pyridoxal phosphate binding"/>
    <property type="evidence" value="ECO:0007669"/>
    <property type="project" value="InterPro"/>
</dbReference>
<evidence type="ECO:0000313" key="3">
    <source>
        <dbReference type="EMBL" id="MBB4930305.1"/>
    </source>
</evidence>
<reference evidence="3 4" key="1">
    <citation type="submission" date="2020-08" db="EMBL/GenBank/DDBJ databases">
        <title>Sequencing the genomes of 1000 actinobacteria strains.</title>
        <authorList>
            <person name="Klenk H.-P."/>
        </authorList>
    </citation>
    <scope>NUCLEOTIDE SEQUENCE [LARGE SCALE GENOMIC DNA]</scope>
    <source>
        <strain evidence="3 4">DSM 102030</strain>
    </source>
</reference>
<evidence type="ECO:0000313" key="4">
    <source>
        <dbReference type="Proteomes" id="UP000523007"/>
    </source>
</evidence>
<dbReference type="Gene3D" id="2.40.33.20">
    <property type="entry name" value="PK beta-barrel domain-like"/>
    <property type="match status" value="1"/>
</dbReference>
<comment type="caution">
    <text evidence="3">The sequence shown here is derived from an EMBL/GenBank/DDBJ whole genome shotgun (WGS) entry which is preliminary data.</text>
</comment>
<dbReference type="Pfam" id="PF03473">
    <property type="entry name" value="MOSC"/>
    <property type="match status" value="1"/>
</dbReference>
<dbReference type="PANTHER" id="PTHR30212">
    <property type="entry name" value="PROTEIN YIIM"/>
    <property type="match status" value="1"/>
</dbReference>
<dbReference type="InterPro" id="IPR005302">
    <property type="entry name" value="MoCF_Sase_C"/>
</dbReference>
<accession>A0A7W7REE7</accession>
<organism evidence="3 4">
    <name type="scientific">Lipingzhangella halophila</name>
    <dbReference type="NCBI Taxonomy" id="1783352"/>
    <lineage>
        <taxon>Bacteria</taxon>
        <taxon>Bacillati</taxon>
        <taxon>Actinomycetota</taxon>
        <taxon>Actinomycetes</taxon>
        <taxon>Streptosporangiales</taxon>
        <taxon>Nocardiopsidaceae</taxon>
        <taxon>Lipingzhangella</taxon>
    </lineage>
</organism>
<evidence type="ECO:0000259" key="2">
    <source>
        <dbReference type="PROSITE" id="PS51340"/>
    </source>
</evidence>
<evidence type="ECO:0000256" key="1">
    <source>
        <dbReference type="SAM" id="MobiDB-lite"/>
    </source>
</evidence>
<sequence>MAKTSSGNAVLRSVNVGGVVEAPWVAEVGRTAIDKRPVNEPTPVSENGIAGDSQANRAAHGGRDQAVYSYAREDLDMWQERLGRSLDDGVFGENLTTAGLDVSMALIGERWRIGSAVFEVTLPRTPCGVFQAWLQESGWVKRFTEEARTGAYLRVLTEGTIAAGDGITVEYRPDHGITVMAAFRSSYDRDIGLLRRIVEIPGRSDKWADALAWVERQASRG</sequence>